<evidence type="ECO:0000256" key="10">
    <source>
        <dbReference type="SAM" id="Phobius"/>
    </source>
</evidence>
<dbReference type="PROSITE" id="PS00086">
    <property type="entry name" value="CYTOCHROME_P450"/>
    <property type="match status" value="1"/>
</dbReference>
<dbReference type="AlphaFoldDB" id="A0AA40C8M5"/>
<keyword evidence="10" id="KW-0812">Transmembrane</keyword>
<comment type="caution">
    <text evidence="11">The sequence shown here is derived from an EMBL/GenBank/DDBJ whole genome shotgun (WGS) entry which is preliminary data.</text>
</comment>
<dbReference type="EMBL" id="JAULSR010000002">
    <property type="protein sequence ID" value="KAK0629045.1"/>
    <property type="molecule type" value="Genomic_DNA"/>
</dbReference>
<accession>A0AA40C8M5</accession>
<organism evidence="11 12">
    <name type="scientific">Bombardia bombarda</name>
    <dbReference type="NCBI Taxonomy" id="252184"/>
    <lineage>
        <taxon>Eukaryota</taxon>
        <taxon>Fungi</taxon>
        <taxon>Dikarya</taxon>
        <taxon>Ascomycota</taxon>
        <taxon>Pezizomycotina</taxon>
        <taxon>Sordariomycetes</taxon>
        <taxon>Sordariomycetidae</taxon>
        <taxon>Sordariales</taxon>
        <taxon>Lasiosphaeriaceae</taxon>
        <taxon>Bombardia</taxon>
    </lineage>
</organism>
<keyword evidence="7 9" id="KW-0503">Monooxygenase</keyword>
<proteinExistence type="inferred from homology"/>
<dbReference type="InterPro" id="IPR002403">
    <property type="entry name" value="Cyt_P450_E_grp-IV"/>
</dbReference>
<evidence type="ECO:0000256" key="3">
    <source>
        <dbReference type="ARBA" id="ARBA00022617"/>
    </source>
</evidence>
<gene>
    <name evidence="11" type="ORF">B0T17DRAFT_588987</name>
</gene>
<dbReference type="PANTHER" id="PTHR46206:SF1">
    <property type="entry name" value="P450, PUTATIVE (EUROFUNG)-RELATED"/>
    <property type="match status" value="1"/>
</dbReference>
<evidence type="ECO:0000256" key="1">
    <source>
        <dbReference type="ARBA" id="ARBA00001971"/>
    </source>
</evidence>
<feature type="binding site" description="axial binding residue" evidence="8">
    <location>
        <position position="455"/>
    </location>
    <ligand>
        <name>heme</name>
        <dbReference type="ChEBI" id="CHEBI:30413"/>
    </ligand>
    <ligandPart>
        <name>Fe</name>
        <dbReference type="ChEBI" id="CHEBI:18248"/>
    </ligandPart>
</feature>
<keyword evidence="4 8" id="KW-0479">Metal-binding</keyword>
<evidence type="ECO:0000256" key="7">
    <source>
        <dbReference type="ARBA" id="ARBA00023033"/>
    </source>
</evidence>
<evidence type="ECO:0000256" key="5">
    <source>
        <dbReference type="ARBA" id="ARBA00023002"/>
    </source>
</evidence>
<name>A0AA40C8M5_9PEZI</name>
<dbReference type="PRINTS" id="PR00465">
    <property type="entry name" value="EP450IV"/>
</dbReference>
<dbReference type="Pfam" id="PF00067">
    <property type="entry name" value="p450"/>
    <property type="match status" value="2"/>
</dbReference>
<keyword evidence="10" id="KW-1133">Transmembrane helix</keyword>
<keyword evidence="10" id="KW-0472">Membrane</keyword>
<keyword evidence="12" id="KW-1185">Reference proteome</keyword>
<dbReference type="GO" id="GO:0016705">
    <property type="term" value="F:oxidoreductase activity, acting on paired donors, with incorporation or reduction of molecular oxygen"/>
    <property type="evidence" value="ECO:0007669"/>
    <property type="project" value="InterPro"/>
</dbReference>
<dbReference type="InterPro" id="IPR036396">
    <property type="entry name" value="Cyt_P450_sf"/>
</dbReference>
<sequence length="510" mass="58676">MAAELAMVVEDSFSLWRAALAIVFFTIVSFLVDFTWKPRYGKSLPRVGYGDGVLATVRNWIGYMVHYNDWVADGYERYSKHNRAFVVPSAPSRPSEIVVPRSQAAWMLELPDRVLSTSQAHNDVLYNDYQFFGTDDQFPIRTMHKHLARNLPALIPQIQHEIHASIDAVFGSNTEEWTTLNLWDAWLAIVPRVTNTILVGAPTCRHKGFLASQVAFLDCVVRNSFILNMFPRVLHPIVGRLVVAPNWWHLWKTYHVLKPVIEQRLHDYDSDTHKNLTPDNQNLITWLIHQAHTEGLTHELTPWMISQRLLPIEFAAIHTTAITGHALLLDLLTSDPSLGYLDALRDETSQVFASENVNGSWTKAALSQLHRTDSAIRESMRLSHFATALTHRKPERYDAWRFFRVREGFEARQRDQAHGDGDKERDMEEMMRIKRLGMVTTSDAHLSFGHGRHACPGRFFVAHELKIMLAYLLQNYDIKPLSERPKPMWIGQTIVPPLQATIEVRRRKRV</sequence>
<comment type="similarity">
    <text evidence="2 9">Belongs to the cytochrome P450 family.</text>
</comment>
<comment type="cofactor">
    <cofactor evidence="1 8">
        <name>heme</name>
        <dbReference type="ChEBI" id="CHEBI:30413"/>
    </cofactor>
</comment>
<keyword evidence="5 9" id="KW-0560">Oxidoreductase</keyword>
<keyword evidence="6 8" id="KW-0408">Iron</keyword>
<evidence type="ECO:0000256" key="2">
    <source>
        <dbReference type="ARBA" id="ARBA00010617"/>
    </source>
</evidence>
<evidence type="ECO:0000256" key="4">
    <source>
        <dbReference type="ARBA" id="ARBA00022723"/>
    </source>
</evidence>
<keyword evidence="3 8" id="KW-0349">Heme</keyword>
<dbReference type="Proteomes" id="UP001174934">
    <property type="component" value="Unassembled WGS sequence"/>
</dbReference>
<dbReference type="GO" id="GO:0004497">
    <property type="term" value="F:monooxygenase activity"/>
    <property type="evidence" value="ECO:0007669"/>
    <property type="project" value="UniProtKB-KW"/>
</dbReference>
<dbReference type="SUPFAM" id="SSF48264">
    <property type="entry name" value="Cytochrome P450"/>
    <property type="match status" value="1"/>
</dbReference>
<dbReference type="Gene3D" id="1.10.630.10">
    <property type="entry name" value="Cytochrome P450"/>
    <property type="match status" value="2"/>
</dbReference>
<feature type="transmembrane region" description="Helical" evidence="10">
    <location>
        <begin position="15"/>
        <end position="36"/>
    </location>
</feature>
<reference evidence="11" key="1">
    <citation type="submission" date="2023-06" db="EMBL/GenBank/DDBJ databases">
        <title>Genome-scale phylogeny and comparative genomics of the fungal order Sordariales.</title>
        <authorList>
            <consortium name="Lawrence Berkeley National Laboratory"/>
            <person name="Hensen N."/>
            <person name="Bonometti L."/>
            <person name="Westerberg I."/>
            <person name="Brannstrom I.O."/>
            <person name="Guillou S."/>
            <person name="Cros-Aarteil S."/>
            <person name="Calhoun S."/>
            <person name="Haridas S."/>
            <person name="Kuo A."/>
            <person name="Mondo S."/>
            <person name="Pangilinan J."/>
            <person name="Riley R."/>
            <person name="LaButti K."/>
            <person name="Andreopoulos B."/>
            <person name="Lipzen A."/>
            <person name="Chen C."/>
            <person name="Yanf M."/>
            <person name="Daum C."/>
            <person name="Ng V."/>
            <person name="Clum A."/>
            <person name="Steindorff A."/>
            <person name="Ohm R."/>
            <person name="Martin F."/>
            <person name="Silar P."/>
            <person name="Natvig D."/>
            <person name="Lalanne C."/>
            <person name="Gautier V."/>
            <person name="Ament-velasquez S.L."/>
            <person name="Kruys A."/>
            <person name="Hutchinson M.I."/>
            <person name="Powell A.J."/>
            <person name="Barry K."/>
            <person name="Miller A.N."/>
            <person name="Grigoriev I.V."/>
            <person name="Debuchy R."/>
            <person name="Gladieux P."/>
            <person name="Thoren M.H."/>
            <person name="Johannesson H."/>
        </authorList>
    </citation>
    <scope>NUCLEOTIDE SEQUENCE</scope>
    <source>
        <strain evidence="11">SMH3391-2</strain>
    </source>
</reference>
<evidence type="ECO:0000313" key="12">
    <source>
        <dbReference type="Proteomes" id="UP001174934"/>
    </source>
</evidence>
<dbReference type="InterPro" id="IPR001128">
    <property type="entry name" value="Cyt_P450"/>
</dbReference>
<evidence type="ECO:0000256" key="6">
    <source>
        <dbReference type="ARBA" id="ARBA00023004"/>
    </source>
</evidence>
<evidence type="ECO:0000313" key="11">
    <source>
        <dbReference type="EMBL" id="KAK0629045.1"/>
    </source>
</evidence>
<dbReference type="PANTHER" id="PTHR46206">
    <property type="entry name" value="CYTOCHROME P450"/>
    <property type="match status" value="1"/>
</dbReference>
<evidence type="ECO:0000256" key="8">
    <source>
        <dbReference type="PIRSR" id="PIRSR602403-1"/>
    </source>
</evidence>
<evidence type="ECO:0000256" key="9">
    <source>
        <dbReference type="RuleBase" id="RU000461"/>
    </source>
</evidence>
<dbReference type="GO" id="GO:0020037">
    <property type="term" value="F:heme binding"/>
    <property type="evidence" value="ECO:0007669"/>
    <property type="project" value="InterPro"/>
</dbReference>
<dbReference type="InterPro" id="IPR017972">
    <property type="entry name" value="Cyt_P450_CS"/>
</dbReference>
<dbReference type="CDD" id="cd11041">
    <property type="entry name" value="CYP503A1-like"/>
    <property type="match status" value="1"/>
</dbReference>
<protein>
    <submittedName>
        <fullName evidence="11">Cytochrome P450</fullName>
    </submittedName>
</protein>
<dbReference type="GO" id="GO:0005506">
    <property type="term" value="F:iron ion binding"/>
    <property type="evidence" value="ECO:0007669"/>
    <property type="project" value="InterPro"/>
</dbReference>